<sequence>YAVSGDYDLMAEIAAGSTAEISPVLDLIGNLQGVERTNSSLILETKFRR</sequence>
<evidence type="ECO:0000313" key="2">
    <source>
        <dbReference type="EMBL" id="NQV66687.1"/>
    </source>
</evidence>
<gene>
    <name evidence="2" type="ORF">HQ497_15115</name>
</gene>
<name>A0A972W152_9GAMM</name>
<organism evidence="2 3">
    <name type="scientific">SAR86 cluster bacterium</name>
    <dbReference type="NCBI Taxonomy" id="2030880"/>
    <lineage>
        <taxon>Bacteria</taxon>
        <taxon>Pseudomonadati</taxon>
        <taxon>Pseudomonadota</taxon>
        <taxon>Gammaproteobacteria</taxon>
        <taxon>SAR86 cluster</taxon>
    </lineage>
</organism>
<dbReference type="EMBL" id="JABMOJ010000561">
    <property type="protein sequence ID" value="NQV66687.1"/>
    <property type="molecule type" value="Genomic_DNA"/>
</dbReference>
<dbReference type="Pfam" id="PF01037">
    <property type="entry name" value="AsnC_trans_reg"/>
    <property type="match status" value="1"/>
</dbReference>
<comment type="caution">
    <text evidence="2">The sequence shown here is derived from an EMBL/GenBank/DDBJ whole genome shotgun (WGS) entry which is preliminary data.</text>
</comment>
<dbReference type="InterPro" id="IPR011008">
    <property type="entry name" value="Dimeric_a/b-barrel"/>
</dbReference>
<dbReference type="Gene3D" id="3.30.70.920">
    <property type="match status" value="1"/>
</dbReference>
<dbReference type="Proteomes" id="UP000754644">
    <property type="component" value="Unassembled WGS sequence"/>
</dbReference>
<proteinExistence type="predicted"/>
<feature type="domain" description="Transcription regulator AsnC/Lrp ligand binding" evidence="1">
    <location>
        <begin position="1"/>
        <end position="45"/>
    </location>
</feature>
<evidence type="ECO:0000259" key="1">
    <source>
        <dbReference type="Pfam" id="PF01037"/>
    </source>
</evidence>
<reference evidence="2" key="1">
    <citation type="submission" date="2020-05" db="EMBL/GenBank/DDBJ databases">
        <title>Sulfur intermediates as new biogeochemical hubs in an aquatic model microbial ecosystem.</title>
        <authorList>
            <person name="Vigneron A."/>
        </authorList>
    </citation>
    <scope>NUCLEOTIDE SEQUENCE</scope>
    <source>
        <strain evidence="2">Bin.250</strain>
    </source>
</reference>
<evidence type="ECO:0000313" key="3">
    <source>
        <dbReference type="Proteomes" id="UP000754644"/>
    </source>
</evidence>
<dbReference type="AlphaFoldDB" id="A0A972W152"/>
<accession>A0A972W152</accession>
<feature type="non-terminal residue" evidence="2">
    <location>
        <position position="1"/>
    </location>
</feature>
<protein>
    <submittedName>
        <fullName evidence="2">Lrp/AsnC ligand binding domain-containing protein</fullName>
    </submittedName>
</protein>
<dbReference type="InterPro" id="IPR019887">
    <property type="entry name" value="Tscrpt_reg_AsnC/Lrp_C"/>
</dbReference>
<dbReference type="SUPFAM" id="SSF54909">
    <property type="entry name" value="Dimeric alpha+beta barrel"/>
    <property type="match status" value="1"/>
</dbReference>